<feature type="transmembrane region" description="Helical" evidence="10">
    <location>
        <begin position="546"/>
        <end position="569"/>
    </location>
</feature>
<evidence type="ECO:0000256" key="10">
    <source>
        <dbReference type="SAM" id="Phobius"/>
    </source>
</evidence>
<evidence type="ECO:0008006" key="13">
    <source>
        <dbReference type="Google" id="ProtNLM"/>
    </source>
</evidence>
<evidence type="ECO:0000256" key="8">
    <source>
        <dbReference type="ARBA" id="ARBA00035585"/>
    </source>
</evidence>
<comment type="function">
    <text evidence="1">Fluoride channel required for the rapid expulsion of cytoplasmic fluoride.</text>
</comment>
<dbReference type="GO" id="GO:1903424">
    <property type="term" value="P:fluoride transmembrane transport"/>
    <property type="evidence" value="ECO:0000318"/>
    <property type="project" value="GO_Central"/>
</dbReference>
<dbReference type="STRING" id="35128.B8C349"/>
<evidence type="ECO:0000313" key="11">
    <source>
        <dbReference type="EMBL" id="EED92061.1"/>
    </source>
</evidence>
<dbReference type="eggNOG" id="ENOG502T8DE">
    <property type="taxonomic scope" value="Eukaryota"/>
</dbReference>
<feature type="compositionally biased region" description="Polar residues" evidence="9">
    <location>
        <begin position="312"/>
        <end position="329"/>
    </location>
</feature>
<evidence type="ECO:0000256" key="1">
    <source>
        <dbReference type="ARBA" id="ARBA00002598"/>
    </source>
</evidence>
<keyword evidence="3" id="KW-1003">Cell membrane</keyword>
<feature type="transmembrane region" description="Helical" evidence="10">
    <location>
        <begin position="676"/>
        <end position="697"/>
    </location>
</feature>
<proteinExistence type="inferred from homology"/>
<dbReference type="EMBL" id="CM000642">
    <property type="protein sequence ID" value="EED92061.1"/>
    <property type="molecule type" value="Genomic_DNA"/>
</dbReference>
<dbReference type="PANTHER" id="PTHR28259">
    <property type="entry name" value="FLUORIDE EXPORT PROTEIN 1-RELATED"/>
    <property type="match status" value="1"/>
</dbReference>
<feature type="compositionally biased region" description="Polar residues" evidence="9">
    <location>
        <begin position="426"/>
        <end position="448"/>
    </location>
</feature>
<feature type="transmembrane region" description="Helical" evidence="10">
    <location>
        <begin position="709"/>
        <end position="732"/>
    </location>
</feature>
<feature type="region of interest" description="Disordered" evidence="9">
    <location>
        <begin position="267"/>
        <end position="301"/>
    </location>
</feature>
<comment type="similarity">
    <text evidence="7">Belongs to the fluoride channel Fluc/FEX (TC 1.A.43) family.</text>
</comment>
<feature type="transmembrane region" description="Helical" evidence="10">
    <location>
        <begin position="619"/>
        <end position="641"/>
    </location>
</feature>
<dbReference type="InterPro" id="IPR003691">
    <property type="entry name" value="FluC"/>
</dbReference>
<keyword evidence="5 10" id="KW-1133">Transmembrane helix</keyword>
<dbReference type="Proteomes" id="UP000001449">
    <property type="component" value="Chromosome 5"/>
</dbReference>
<keyword evidence="6 10" id="KW-0472">Membrane</keyword>
<dbReference type="Pfam" id="PF02537">
    <property type="entry name" value="CRCB"/>
    <property type="match status" value="1"/>
</dbReference>
<sequence length="771" mass="84531">MIPSSPPRSSETAVDVDGVELDASHRPDEPPSSSSMHSQHHHVHRDTDNNNIIYDSPSSPSSPGLRNRRSASNNSDHPSIEMSAEVPVLDDFDESSFMHDNTHETPPQSQQTQPPPPSEPHQQTTNDAHVLHNFWRTFDDVVILSLFAIFGIVFRMLSATWFSLELAFVFSEDSALSTNLPLNCLSCFLLGLLCSGRDAMGIVYSKVLGGANPYGSNGRNILDIGKGAYRGVVDAGREGINRARGYKRHDVTSLPTIHTANIGFSNEETSEEVVSDHQSPSDSLHRRRSQHHSLAVLTASSSPRTRIHLPSSVYNNSNKNTTSPTALSPVSDTLAGESIAGLLGLDEDYRIGARYNNEDEVREVQLRALTRRIIASPSLMLFPAKKVDVDVMEHYQRSSSTELPLSSNNDTSQFEIVSLDDEEVPNSGQESGEPSGNITPSHQQSTNPRIDTIVSSTQQQTQGSNNTIGEDLDDMLQNISESLATLGRINVGDGWDVGTSAEDMKHDILLGLRCGLCGAISTFSSWNTAMVNLLRAGKIGEALIGYGLGIQLGIISYRFGQHLAVYFFVWRCRRETKRDERRGYGLRIRADTTDSDQSEETETAVDANTRRTAFELLSIRAVMTSVFATIMTTLFVAVFLFPKHQQFFISLLFTPFGCLARWKLQNAYNKKLPGFPLGTFACNMLSCLLSGSLGSFLAGNPGPEESIVLTSMIAGFAGSLSTFATFIAEVLALIDPIIFKFDGFVYATITIAWGILLAFFSSNAKNWADEI</sequence>
<dbReference type="OMA" id="MHDNTHE"/>
<feature type="region of interest" description="Disordered" evidence="9">
    <location>
        <begin position="1"/>
        <end position="80"/>
    </location>
</feature>
<comment type="subcellular location">
    <subcellularLocation>
        <location evidence="2">Cell membrane</location>
        <topology evidence="2">Multi-pass membrane protein</topology>
    </subcellularLocation>
</comment>
<feature type="transmembrane region" description="Helical" evidence="10">
    <location>
        <begin position="744"/>
        <end position="762"/>
    </location>
</feature>
<dbReference type="HOGENOM" id="CLU_362720_0_0_1"/>
<evidence type="ECO:0000313" key="12">
    <source>
        <dbReference type="Proteomes" id="UP000001449"/>
    </source>
</evidence>
<feature type="transmembrane region" description="Helical" evidence="10">
    <location>
        <begin position="141"/>
        <end position="164"/>
    </location>
</feature>
<evidence type="ECO:0000256" key="7">
    <source>
        <dbReference type="ARBA" id="ARBA00035120"/>
    </source>
</evidence>
<reference evidence="11 12" key="1">
    <citation type="journal article" date="2004" name="Science">
        <title>The genome of the diatom Thalassiosira pseudonana: ecology, evolution, and metabolism.</title>
        <authorList>
            <person name="Armbrust E.V."/>
            <person name="Berges J.A."/>
            <person name="Bowler C."/>
            <person name="Green B.R."/>
            <person name="Martinez D."/>
            <person name="Putnam N.H."/>
            <person name="Zhou S."/>
            <person name="Allen A.E."/>
            <person name="Apt K.E."/>
            <person name="Bechner M."/>
            <person name="Brzezinski M.A."/>
            <person name="Chaal B.K."/>
            <person name="Chiovitti A."/>
            <person name="Davis A.K."/>
            <person name="Demarest M.S."/>
            <person name="Detter J.C."/>
            <person name="Glavina T."/>
            <person name="Goodstein D."/>
            <person name="Hadi M.Z."/>
            <person name="Hellsten U."/>
            <person name="Hildebrand M."/>
            <person name="Jenkins B.D."/>
            <person name="Jurka J."/>
            <person name="Kapitonov V.V."/>
            <person name="Kroger N."/>
            <person name="Lau W.W."/>
            <person name="Lane T.W."/>
            <person name="Larimer F.W."/>
            <person name="Lippmeier J.C."/>
            <person name="Lucas S."/>
            <person name="Medina M."/>
            <person name="Montsant A."/>
            <person name="Obornik M."/>
            <person name="Parker M.S."/>
            <person name="Palenik B."/>
            <person name="Pazour G.J."/>
            <person name="Richardson P.M."/>
            <person name="Rynearson T.A."/>
            <person name="Saito M.A."/>
            <person name="Schwartz D.C."/>
            <person name="Thamatrakoln K."/>
            <person name="Valentin K."/>
            <person name="Vardi A."/>
            <person name="Wilkerson F.P."/>
            <person name="Rokhsar D.S."/>
        </authorList>
    </citation>
    <scope>NUCLEOTIDE SEQUENCE [LARGE SCALE GENOMIC DNA]</scope>
    <source>
        <strain evidence="11 12">CCMP1335</strain>
    </source>
</reference>
<evidence type="ECO:0000256" key="5">
    <source>
        <dbReference type="ARBA" id="ARBA00022989"/>
    </source>
</evidence>
<evidence type="ECO:0000256" key="3">
    <source>
        <dbReference type="ARBA" id="ARBA00022475"/>
    </source>
</evidence>
<keyword evidence="12" id="KW-1185">Reference proteome</keyword>
<protein>
    <recommendedName>
        <fullName evidence="13">Fluoride ion transporter CrcB</fullName>
    </recommendedName>
</protein>
<dbReference type="GO" id="GO:0005886">
    <property type="term" value="C:plasma membrane"/>
    <property type="evidence" value="ECO:0000318"/>
    <property type="project" value="GO_Central"/>
</dbReference>
<feature type="region of interest" description="Disordered" evidence="9">
    <location>
        <begin position="95"/>
        <end position="124"/>
    </location>
</feature>
<evidence type="ECO:0000256" key="4">
    <source>
        <dbReference type="ARBA" id="ARBA00022692"/>
    </source>
</evidence>
<reference evidence="11 12" key="2">
    <citation type="journal article" date="2008" name="Nature">
        <title>The Phaeodactylum genome reveals the evolutionary history of diatom genomes.</title>
        <authorList>
            <person name="Bowler C."/>
            <person name="Allen A.E."/>
            <person name="Badger J.H."/>
            <person name="Grimwood J."/>
            <person name="Jabbari K."/>
            <person name="Kuo A."/>
            <person name="Maheswari U."/>
            <person name="Martens C."/>
            <person name="Maumus F."/>
            <person name="Otillar R.P."/>
            <person name="Rayko E."/>
            <person name="Salamov A."/>
            <person name="Vandepoele K."/>
            <person name="Beszteri B."/>
            <person name="Gruber A."/>
            <person name="Heijde M."/>
            <person name="Katinka M."/>
            <person name="Mock T."/>
            <person name="Valentin K."/>
            <person name="Verret F."/>
            <person name="Berges J.A."/>
            <person name="Brownlee C."/>
            <person name="Cadoret J.P."/>
            <person name="Chiovitti A."/>
            <person name="Choi C.J."/>
            <person name="Coesel S."/>
            <person name="De Martino A."/>
            <person name="Detter J.C."/>
            <person name="Durkin C."/>
            <person name="Falciatore A."/>
            <person name="Fournet J."/>
            <person name="Haruta M."/>
            <person name="Huysman M.J."/>
            <person name="Jenkins B.D."/>
            <person name="Jiroutova K."/>
            <person name="Jorgensen R.E."/>
            <person name="Joubert Y."/>
            <person name="Kaplan A."/>
            <person name="Kroger N."/>
            <person name="Kroth P.G."/>
            <person name="La Roche J."/>
            <person name="Lindquist E."/>
            <person name="Lommer M."/>
            <person name="Martin-Jezequel V."/>
            <person name="Lopez P.J."/>
            <person name="Lucas S."/>
            <person name="Mangogna M."/>
            <person name="McGinnis K."/>
            <person name="Medlin L.K."/>
            <person name="Montsant A."/>
            <person name="Oudot-Le Secq M.P."/>
            <person name="Napoli C."/>
            <person name="Obornik M."/>
            <person name="Parker M.S."/>
            <person name="Petit J.L."/>
            <person name="Porcel B.M."/>
            <person name="Poulsen N."/>
            <person name="Robison M."/>
            <person name="Rychlewski L."/>
            <person name="Rynearson T.A."/>
            <person name="Schmutz J."/>
            <person name="Shapiro H."/>
            <person name="Siaut M."/>
            <person name="Stanley M."/>
            <person name="Sussman M.R."/>
            <person name="Taylor A.R."/>
            <person name="Vardi A."/>
            <person name="von Dassow P."/>
            <person name="Vyverman W."/>
            <person name="Willis A."/>
            <person name="Wyrwicz L.S."/>
            <person name="Rokhsar D.S."/>
            <person name="Weissenbach J."/>
            <person name="Armbrust E.V."/>
            <person name="Green B.R."/>
            <person name="Van de Peer Y."/>
            <person name="Grigoriev I.V."/>
        </authorList>
    </citation>
    <scope>NUCLEOTIDE SEQUENCE [LARGE SCALE GENOMIC DNA]</scope>
    <source>
        <strain evidence="11 12">CCMP1335</strain>
    </source>
</reference>
<dbReference type="AlphaFoldDB" id="B8C349"/>
<accession>B8C349</accession>
<keyword evidence="4 10" id="KW-0812">Transmembrane</keyword>
<dbReference type="GeneID" id="7453213"/>
<evidence type="ECO:0000256" key="6">
    <source>
        <dbReference type="ARBA" id="ARBA00023136"/>
    </source>
</evidence>
<gene>
    <name evidence="11" type="ORF">THAPSDRAFT_22783</name>
</gene>
<feature type="region of interest" description="Disordered" evidence="9">
    <location>
        <begin position="421"/>
        <end position="448"/>
    </location>
</feature>
<comment type="catalytic activity">
    <reaction evidence="8">
        <text>fluoride(in) = fluoride(out)</text>
        <dbReference type="Rhea" id="RHEA:76159"/>
        <dbReference type="ChEBI" id="CHEBI:17051"/>
    </reaction>
    <physiologicalReaction direction="left-to-right" evidence="8">
        <dbReference type="Rhea" id="RHEA:76160"/>
    </physiologicalReaction>
</comment>
<dbReference type="GO" id="GO:1903425">
    <property type="term" value="F:fluoride transmembrane transporter activity"/>
    <property type="evidence" value="ECO:0000318"/>
    <property type="project" value="GO_Central"/>
</dbReference>
<dbReference type="RefSeq" id="XP_002290309.1">
    <property type="nucleotide sequence ID" value="XM_002290273.1"/>
</dbReference>
<dbReference type="KEGG" id="tps:THAPSDRAFT_22783"/>
<evidence type="ECO:0000256" key="9">
    <source>
        <dbReference type="SAM" id="MobiDB-lite"/>
    </source>
</evidence>
<name>B8C349_THAPS</name>
<feature type="region of interest" description="Disordered" evidence="9">
    <location>
        <begin position="310"/>
        <end position="329"/>
    </location>
</feature>
<evidence type="ECO:0000256" key="2">
    <source>
        <dbReference type="ARBA" id="ARBA00004651"/>
    </source>
</evidence>
<organism evidence="11 12">
    <name type="scientific">Thalassiosira pseudonana</name>
    <name type="common">Marine diatom</name>
    <name type="synonym">Cyclotella nana</name>
    <dbReference type="NCBI Taxonomy" id="35128"/>
    <lineage>
        <taxon>Eukaryota</taxon>
        <taxon>Sar</taxon>
        <taxon>Stramenopiles</taxon>
        <taxon>Ochrophyta</taxon>
        <taxon>Bacillariophyta</taxon>
        <taxon>Coscinodiscophyceae</taxon>
        <taxon>Thalassiosirophycidae</taxon>
        <taxon>Thalassiosirales</taxon>
        <taxon>Thalassiosiraceae</taxon>
        <taxon>Thalassiosira</taxon>
    </lineage>
</organism>
<dbReference type="PaxDb" id="35128-Thaps22783"/>
<dbReference type="InParanoid" id="B8C349"/>
<dbReference type="PANTHER" id="PTHR28259:SF1">
    <property type="entry name" value="FLUORIDE EXPORT PROTEIN 1-RELATED"/>
    <property type="match status" value="1"/>
</dbReference>